<dbReference type="PANTHER" id="PTHR33678">
    <property type="entry name" value="BLL1576 PROTEIN"/>
    <property type="match status" value="1"/>
</dbReference>
<dbReference type="Pfam" id="PF13817">
    <property type="entry name" value="DDE_Tnp_IS66_C"/>
    <property type="match status" value="1"/>
</dbReference>
<dbReference type="PATRIC" id="fig|36849.3.peg.3674"/>
<accession>A0A0P8W373</accession>
<dbReference type="PANTHER" id="PTHR33678:SF1">
    <property type="entry name" value="BLL1576 PROTEIN"/>
    <property type="match status" value="1"/>
</dbReference>
<feature type="domain" description="Transposase IS66 C-terminal" evidence="2">
    <location>
        <begin position="67"/>
        <end position="108"/>
    </location>
</feature>
<evidence type="ECO:0000259" key="2">
    <source>
        <dbReference type="Pfam" id="PF13817"/>
    </source>
</evidence>
<dbReference type="STRING" id="36849.OXPF_34690"/>
<feature type="domain" description="Transposase IS66 central" evidence="1">
    <location>
        <begin position="2"/>
        <end position="60"/>
    </location>
</feature>
<evidence type="ECO:0000313" key="4">
    <source>
        <dbReference type="Proteomes" id="UP000050326"/>
    </source>
</evidence>
<sequence length="117" mass="13057">MPKSKLNEAFYYALTHKEGFMNYLLDGNCSISNNLAENSIRPFTVGRKNWLFSGSPNGAAASAAVYSIVESAKANGLNPYKYLHYIFSELPGVIFGQYPEFLEDYLPWSPGVQESCK</sequence>
<dbReference type="EMBL" id="LKET01000045">
    <property type="protein sequence ID" value="KPU43037.1"/>
    <property type="molecule type" value="Genomic_DNA"/>
</dbReference>
<dbReference type="AlphaFoldDB" id="A0A0P8W373"/>
<protein>
    <submittedName>
        <fullName evidence="3">Transposase IS66 family protein</fullName>
    </submittedName>
</protein>
<dbReference type="InterPro" id="IPR004291">
    <property type="entry name" value="Transposase_IS66_central"/>
</dbReference>
<dbReference type="InterPro" id="IPR052344">
    <property type="entry name" value="Transposase-related"/>
</dbReference>
<dbReference type="Pfam" id="PF03050">
    <property type="entry name" value="DDE_Tnp_IS66"/>
    <property type="match status" value="1"/>
</dbReference>
<organism evidence="3 4">
    <name type="scientific">Oxobacter pfennigii</name>
    <dbReference type="NCBI Taxonomy" id="36849"/>
    <lineage>
        <taxon>Bacteria</taxon>
        <taxon>Bacillati</taxon>
        <taxon>Bacillota</taxon>
        <taxon>Clostridia</taxon>
        <taxon>Eubacteriales</taxon>
        <taxon>Clostridiaceae</taxon>
        <taxon>Oxobacter</taxon>
    </lineage>
</organism>
<proteinExistence type="predicted"/>
<evidence type="ECO:0000313" key="3">
    <source>
        <dbReference type="EMBL" id="KPU43037.1"/>
    </source>
</evidence>
<keyword evidence="4" id="KW-1185">Reference proteome</keyword>
<comment type="caution">
    <text evidence="3">The sequence shown here is derived from an EMBL/GenBank/DDBJ whole genome shotgun (WGS) entry which is preliminary data.</text>
</comment>
<reference evidence="3 4" key="1">
    <citation type="submission" date="2015-09" db="EMBL/GenBank/DDBJ databases">
        <title>Genome sequence of Oxobacter pfennigii DSM 3222.</title>
        <authorList>
            <person name="Poehlein A."/>
            <person name="Bengelsdorf F.R."/>
            <person name="Schiel-Bengelsdorf B."/>
            <person name="Duerre P."/>
            <person name="Daniel R."/>
        </authorList>
    </citation>
    <scope>NUCLEOTIDE SEQUENCE [LARGE SCALE GENOMIC DNA]</scope>
    <source>
        <strain evidence="3 4">DSM 3222</strain>
    </source>
</reference>
<dbReference type="InterPro" id="IPR039552">
    <property type="entry name" value="IS66_C"/>
</dbReference>
<dbReference type="Proteomes" id="UP000050326">
    <property type="component" value="Unassembled WGS sequence"/>
</dbReference>
<gene>
    <name evidence="3" type="ORF">OXPF_34690</name>
</gene>
<evidence type="ECO:0000259" key="1">
    <source>
        <dbReference type="Pfam" id="PF03050"/>
    </source>
</evidence>
<name>A0A0P8W373_9CLOT</name>